<evidence type="ECO:0000313" key="2">
    <source>
        <dbReference type="EMBL" id="MBB6521851.1"/>
    </source>
</evidence>
<keyword evidence="1" id="KW-1133">Transmembrane helix</keyword>
<accession>A0A7X0MVL9</accession>
<dbReference type="Proteomes" id="UP000528457">
    <property type="component" value="Unassembled WGS sequence"/>
</dbReference>
<dbReference type="AlphaFoldDB" id="A0A7X0MVL9"/>
<feature type="transmembrane region" description="Helical" evidence="1">
    <location>
        <begin position="29"/>
        <end position="55"/>
    </location>
</feature>
<protein>
    <submittedName>
        <fullName evidence="2">Uncharacterized protein</fullName>
    </submittedName>
</protein>
<keyword evidence="3" id="KW-1185">Reference proteome</keyword>
<evidence type="ECO:0000256" key="1">
    <source>
        <dbReference type="SAM" id="Phobius"/>
    </source>
</evidence>
<keyword evidence="1" id="KW-0812">Transmembrane</keyword>
<dbReference type="InParanoid" id="A0A7X0MVL9"/>
<reference evidence="2 3" key="1">
    <citation type="submission" date="2020-08" db="EMBL/GenBank/DDBJ databases">
        <title>Genomic Encyclopedia of Type Strains, Phase IV (KMG-IV): sequencing the most valuable type-strain genomes for metagenomic binning, comparative biology and taxonomic classification.</title>
        <authorList>
            <person name="Goeker M."/>
        </authorList>
    </citation>
    <scope>NUCLEOTIDE SEQUENCE [LARGE SCALE GENOMIC DNA]</scope>
    <source>
        <strain evidence="2 3">DSM 22368</strain>
    </source>
</reference>
<dbReference type="RefSeq" id="WP_166843621.1">
    <property type="nucleotide sequence ID" value="NZ_JAAONY010000002.1"/>
</dbReference>
<gene>
    <name evidence="2" type="ORF">HNR48_002136</name>
</gene>
<sequence length="58" mass="6240">MLKMIIDHSVAGEESLGLANLFETPHLPFLLSGFLMGNLSNIVMILCGGMLHFAAQVP</sequence>
<comment type="caution">
    <text evidence="2">The sequence shown here is derived from an EMBL/GenBank/DDBJ whole genome shotgun (WGS) entry which is preliminary data.</text>
</comment>
<name>A0A7X0MVL9_9GAMM</name>
<organism evidence="2 3">
    <name type="scientific">Pseudoteredinibacter isoporae</name>
    <dbReference type="NCBI Taxonomy" id="570281"/>
    <lineage>
        <taxon>Bacteria</taxon>
        <taxon>Pseudomonadati</taxon>
        <taxon>Pseudomonadota</taxon>
        <taxon>Gammaproteobacteria</taxon>
        <taxon>Cellvibrionales</taxon>
        <taxon>Cellvibrionaceae</taxon>
        <taxon>Pseudoteredinibacter</taxon>
    </lineage>
</organism>
<dbReference type="EMBL" id="JACHHT010000002">
    <property type="protein sequence ID" value="MBB6521851.1"/>
    <property type="molecule type" value="Genomic_DNA"/>
</dbReference>
<proteinExistence type="predicted"/>
<evidence type="ECO:0000313" key="3">
    <source>
        <dbReference type="Proteomes" id="UP000528457"/>
    </source>
</evidence>
<keyword evidence="1" id="KW-0472">Membrane</keyword>